<protein>
    <submittedName>
        <fullName evidence="1">Uncharacterized protein</fullName>
    </submittedName>
</protein>
<dbReference type="EMBL" id="UOFJ01000407">
    <property type="protein sequence ID" value="VAW69256.1"/>
    <property type="molecule type" value="Genomic_DNA"/>
</dbReference>
<organism evidence="1">
    <name type="scientific">hydrothermal vent metagenome</name>
    <dbReference type="NCBI Taxonomy" id="652676"/>
    <lineage>
        <taxon>unclassified sequences</taxon>
        <taxon>metagenomes</taxon>
        <taxon>ecological metagenomes</taxon>
    </lineage>
</organism>
<gene>
    <name evidence="1" type="ORF">MNBD_GAMMA10-3358</name>
</gene>
<evidence type="ECO:0000313" key="1">
    <source>
        <dbReference type="EMBL" id="VAW69256.1"/>
    </source>
</evidence>
<dbReference type="AlphaFoldDB" id="A0A3B0YLK3"/>
<accession>A0A3B0YLK3</accession>
<sequence>MAVAELKMYFDNQPGKAWQLDLFTEIRVDQAIGMAAEAELLMIMGTDTNGLWSGFSEPFAQAFQRIRIEVKVQDGDFLPLIDGLVVAQKFELDSAPNRSRLTLIVQDDSLLLNREEKVTLFENQSPDDIATQLFQEAGLNADVQAVPLASDGLDRYVVQRGSAMHLLKKLARRHSMFVYVKPGSSPGQSIGVFKPFEPGESSFPELLLMGKNRNINKFTAQFDALRPTQATASQVDINTREILSSTTTVPTQ</sequence>
<reference evidence="1" key="1">
    <citation type="submission" date="2018-06" db="EMBL/GenBank/DDBJ databases">
        <authorList>
            <person name="Zhirakovskaya E."/>
        </authorList>
    </citation>
    <scope>NUCLEOTIDE SEQUENCE</scope>
</reference>
<proteinExistence type="predicted"/>
<feature type="non-terminal residue" evidence="1">
    <location>
        <position position="252"/>
    </location>
</feature>
<name>A0A3B0YLK3_9ZZZZ</name>
<dbReference type="SUPFAM" id="SSF69279">
    <property type="entry name" value="Phage tail proteins"/>
    <property type="match status" value="1"/>
</dbReference>